<sequence>MARAYWPGDLLAALRLARRALEWLEENPDAVLDAPGSERTVIDEVEMRLEEVRLLPTTQRRPAFDPQHGVPAAVSVAPARPAHREAGFRACCWLGAGHLRVLEVLAALKSAAPSSSG</sequence>
<name>A0A1Q4V6V6_9ACTN</name>
<protein>
    <submittedName>
        <fullName evidence="1">Uncharacterized protein</fullName>
    </submittedName>
</protein>
<keyword evidence="2" id="KW-1185">Reference proteome</keyword>
<dbReference type="EMBL" id="LFBV01000004">
    <property type="protein sequence ID" value="OKH93571.1"/>
    <property type="molecule type" value="Genomic_DNA"/>
</dbReference>
<evidence type="ECO:0000313" key="1">
    <source>
        <dbReference type="EMBL" id="OKH93571.1"/>
    </source>
</evidence>
<dbReference type="Proteomes" id="UP000186455">
    <property type="component" value="Unassembled WGS sequence"/>
</dbReference>
<comment type="caution">
    <text evidence="1">The sequence shown here is derived from an EMBL/GenBank/DDBJ whole genome shotgun (WGS) entry which is preliminary data.</text>
</comment>
<evidence type="ECO:0000313" key="2">
    <source>
        <dbReference type="Proteomes" id="UP000186455"/>
    </source>
</evidence>
<reference evidence="1 2" key="1">
    <citation type="submission" date="2015-06" db="EMBL/GenBank/DDBJ databases">
        <title>Cloning and characterization of the uncialamcin biosynthetic gene cluster.</title>
        <authorList>
            <person name="Yan X."/>
            <person name="Huang T."/>
            <person name="Ge H."/>
            <person name="Shen B."/>
        </authorList>
    </citation>
    <scope>NUCLEOTIDE SEQUENCE [LARGE SCALE GENOMIC DNA]</scope>
    <source>
        <strain evidence="1 2">DCA2648</strain>
    </source>
</reference>
<proteinExistence type="predicted"/>
<organism evidence="1 2">
    <name type="scientific">Streptomyces uncialis</name>
    <dbReference type="NCBI Taxonomy" id="1048205"/>
    <lineage>
        <taxon>Bacteria</taxon>
        <taxon>Bacillati</taxon>
        <taxon>Actinomycetota</taxon>
        <taxon>Actinomycetes</taxon>
        <taxon>Kitasatosporales</taxon>
        <taxon>Streptomycetaceae</taxon>
        <taxon>Streptomyces</taxon>
    </lineage>
</organism>
<dbReference type="RefSeq" id="WP_073790041.1">
    <property type="nucleotide sequence ID" value="NZ_LFBV01000004.1"/>
</dbReference>
<dbReference type="AlphaFoldDB" id="A0A1Q4V6V6"/>
<accession>A0A1Q4V6V6</accession>
<gene>
    <name evidence="1" type="ORF">AB852_19160</name>
</gene>